<organism evidence="1 2">
    <name type="scientific">candidate division KSB3 bacterium</name>
    <dbReference type="NCBI Taxonomy" id="2044937"/>
    <lineage>
        <taxon>Bacteria</taxon>
        <taxon>candidate division KSB3</taxon>
    </lineage>
</organism>
<dbReference type="EMBL" id="PDPS01000054">
    <property type="protein sequence ID" value="PID55631.1"/>
    <property type="molecule type" value="Genomic_DNA"/>
</dbReference>
<evidence type="ECO:0000313" key="1">
    <source>
        <dbReference type="EMBL" id="PID55631.1"/>
    </source>
</evidence>
<proteinExistence type="predicted"/>
<comment type="caution">
    <text evidence="1">The sequence shown here is derived from an EMBL/GenBank/DDBJ whole genome shotgun (WGS) entry which is preliminary data.</text>
</comment>
<gene>
    <name evidence="1" type="ORF">CSB45_15060</name>
</gene>
<protein>
    <submittedName>
        <fullName evidence="1">Uncharacterized protein</fullName>
    </submittedName>
</protein>
<name>A0A2G6E1J3_9BACT</name>
<reference evidence="1 2" key="1">
    <citation type="submission" date="2017-10" db="EMBL/GenBank/DDBJ databases">
        <title>Novel microbial diversity and functional potential in the marine mammal oral microbiome.</title>
        <authorList>
            <person name="Dudek N.K."/>
            <person name="Sun C.L."/>
            <person name="Burstein D."/>
            <person name="Kantor R.S."/>
            <person name="Aliaga Goltsman D.S."/>
            <person name="Bik E.M."/>
            <person name="Thomas B.C."/>
            <person name="Banfield J.F."/>
            <person name="Relman D.A."/>
        </authorList>
    </citation>
    <scope>NUCLEOTIDE SEQUENCE [LARGE SCALE GENOMIC DNA]</scope>
    <source>
        <strain evidence="1">DOLZORAL124_49_17</strain>
    </source>
</reference>
<accession>A0A2G6E1J3</accession>
<sequence length="192" mass="22369">MLIYARVDGAFAVWDPVRDYWAESVKTKTSKPLIFTRDEIWNGLQYNIGGKVTFLSNGLISDWILWQNSPEREPFETFKRVLKQLSPPGLEKGDLGLLEPGKPTRLSNDSRWMPTIKHSYGEIPIIYASAGVRRIVALAYLIVWAWEEHKTQSKLIRKPPQRRMVILVDEIEAHLHPQWQRNDYLPKLAIQY</sequence>
<dbReference type="Proteomes" id="UP000229740">
    <property type="component" value="Unassembled WGS sequence"/>
</dbReference>
<evidence type="ECO:0000313" key="2">
    <source>
        <dbReference type="Proteomes" id="UP000229740"/>
    </source>
</evidence>
<dbReference type="AlphaFoldDB" id="A0A2G6E1J3"/>